<feature type="compositionally biased region" description="Basic and acidic residues" evidence="1">
    <location>
        <begin position="406"/>
        <end position="415"/>
    </location>
</feature>
<feature type="region of interest" description="Disordered" evidence="1">
    <location>
        <begin position="356"/>
        <end position="433"/>
    </location>
</feature>
<name>A0A0F8V2J2_9EURO</name>
<dbReference type="Proteomes" id="UP000034947">
    <property type="component" value="Unassembled WGS sequence"/>
</dbReference>
<sequence length="536" mass="58849">MESTSEMASVPIAPFPSNRNTSANTDPDPDPKSNSSPAPAQAQAQAQDPIPTPSATASPPSNLTRPKHSQSQKPRSQYPPWKPVLILITPSSDILGLWARYRSILLKLHRDCHIMYAWDVDSLNALIELYEDDIAGVVVTDAGIMQGGQCEVLSKRLAELVRAGCCCSSSSLSEGLGLKDEKGEEKRKEKEEEEEEEEEHSHWTVLFAFDFPAGAAHQPLRFAQYMTDVFALQWKISGMTVGKARLRLRRRTLRKMGPGPFLKERYAVRAVVLGMVKLADKVLVVRRGEEDLKIGADGGGCGFGSDSGSGVGLDRDYDRDRDRYGCGCGAECFCDLGSDSDLDADTWFTGRWVSGDFTTERTPERPAELEVVDEKAGEHGIGGGQECEWADDEWTSSDTSTESEEEWKGSQRESGDGGDDSSLQGPTDFPLSALTRLPYRGGYALDQMTEDGSDWVPSDDEGTEADKRIADCPVAIHEVKTWREQDGEEVMVRGYVGFVGHVEDTRSMASLILGMCAVGVRDESPAEMEMDYDMDS</sequence>
<feature type="compositionally biased region" description="Basic and acidic residues" evidence="1">
    <location>
        <begin position="358"/>
        <end position="378"/>
    </location>
</feature>
<keyword evidence="3" id="KW-1185">Reference proteome</keyword>
<evidence type="ECO:0000313" key="2">
    <source>
        <dbReference type="EMBL" id="KKK25979.1"/>
    </source>
</evidence>
<feature type="region of interest" description="Disordered" evidence="1">
    <location>
        <begin position="172"/>
        <end position="199"/>
    </location>
</feature>
<proteinExistence type="predicted"/>
<feature type="compositionally biased region" description="Acidic residues" evidence="1">
    <location>
        <begin position="388"/>
        <end position="405"/>
    </location>
</feature>
<feature type="region of interest" description="Disordered" evidence="1">
    <location>
        <begin position="1"/>
        <end position="77"/>
    </location>
</feature>
<accession>A0A0F8V2J2</accession>
<feature type="compositionally biased region" description="Basic and acidic residues" evidence="1">
    <location>
        <begin position="177"/>
        <end position="190"/>
    </location>
</feature>
<protein>
    <submittedName>
        <fullName evidence="2">Uncharacterized protein</fullName>
    </submittedName>
</protein>
<dbReference type="AlphaFoldDB" id="A0A0F8V2J2"/>
<evidence type="ECO:0000313" key="3">
    <source>
        <dbReference type="Proteomes" id="UP000034947"/>
    </source>
</evidence>
<feature type="compositionally biased region" description="Low complexity" evidence="1">
    <location>
        <begin position="32"/>
        <end position="61"/>
    </location>
</feature>
<evidence type="ECO:0000256" key="1">
    <source>
        <dbReference type="SAM" id="MobiDB-lite"/>
    </source>
</evidence>
<reference evidence="2 3" key="1">
    <citation type="submission" date="2015-02" db="EMBL/GenBank/DDBJ databases">
        <title>Draft Genome Sequences of Two Closely-Related Aflatoxigenic Aspergillus Species Obtained from the Cote d'Ivoire.</title>
        <authorList>
            <person name="Moore G.G."/>
            <person name="Beltz S.B."/>
            <person name="Mack B.M."/>
        </authorList>
    </citation>
    <scope>NUCLEOTIDE SEQUENCE [LARGE SCALE GENOMIC DNA]</scope>
    <source>
        <strain evidence="2 3">SRRC1432</strain>
    </source>
</reference>
<dbReference type="VEuPathDB" id="FungiDB:P175DRAFT_0497217"/>
<dbReference type="OrthoDB" id="4497138at2759"/>
<comment type="caution">
    <text evidence="2">The sequence shown here is derived from an EMBL/GenBank/DDBJ whole genome shotgun (WGS) entry which is preliminary data.</text>
</comment>
<organism evidence="2 3">
    <name type="scientific">Aspergillus ochraceoroseus</name>
    <dbReference type="NCBI Taxonomy" id="138278"/>
    <lineage>
        <taxon>Eukaryota</taxon>
        <taxon>Fungi</taxon>
        <taxon>Dikarya</taxon>
        <taxon>Ascomycota</taxon>
        <taxon>Pezizomycotina</taxon>
        <taxon>Eurotiomycetes</taxon>
        <taxon>Eurotiomycetidae</taxon>
        <taxon>Eurotiales</taxon>
        <taxon>Aspergillaceae</taxon>
        <taxon>Aspergillus</taxon>
        <taxon>Aspergillus subgen. Nidulantes</taxon>
    </lineage>
</organism>
<gene>
    <name evidence="2" type="ORF">AOCH_006295</name>
</gene>
<dbReference type="EMBL" id="JYKN01000054">
    <property type="protein sequence ID" value="KKK25979.1"/>
    <property type="molecule type" value="Genomic_DNA"/>
</dbReference>